<keyword evidence="3" id="KW-1185">Reference proteome</keyword>
<evidence type="ECO:0000259" key="1">
    <source>
        <dbReference type="Pfam" id="PF07733"/>
    </source>
</evidence>
<gene>
    <name evidence="2" type="ORF">HUE88_04495</name>
</gene>
<dbReference type="GO" id="GO:0008408">
    <property type="term" value="F:3'-5' exonuclease activity"/>
    <property type="evidence" value="ECO:0007669"/>
    <property type="project" value="InterPro"/>
</dbReference>
<evidence type="ECO:0000313" key="3">
    <source>
        <dbReference type="Proteomes" id="UP000593994"/>
    </source>
</evidence>
<dbReference type="AlphaFoldDB" id="A0A7S7RNV9"/>
<dbReference type="Proteomes" id="UP000593994">
    <property type="component" value="Chromosome"/>
</dbReference>
<accession>A0A7S7RNV9</accession>
<dbReference type="KEGG" id="sbal:HUE88_04495"/>
<organism evidence="2 3">
    <name type="scientific">Candidatus Sulfurimonas baltica</name>
    <dbReference type="NCBI Taxonomy" id="2740404"/>
    <lineage>
        <taxon>Bacteria</taxon>
        <taxon>Pseudomonadati</taxon>
        <taxon>Campylobacterota</taxon>
        <taxon>Epsilonproteobacteria</taxon>
        <taxon>Campylobacterales</taxon>
        <taxon>Sulfurimonadaceae</taxon>
        <taxon>Sulfurimonas</taxon>
    </lineage>
</organism>
<protein>
    <recommendedName>
        <fullName evidence="1">Bacterial DNA polymerase III alpha subunit NTPase domain-containing protein</fullName>
    </recommendedName>
</protein>
<feature type="domain" description="Bacterial DNA polymerase III alpha subunit NTPase" evidence="1">
    <location>
        <begin position="15"/>
        <end position="97"/>
    </location>
</feature>
<dbReference type="RefSeq" id="WP_194371498.1">
    <property type="nucleotide sequence ID" value="NZ_CP054492.1"/>
</dbReference>
<sequence>MSNKYNNKTHKEGLLQRMAIQGLKEKIDPLDENYPEYEKIIKKEITALEKIKFDGYMLLLADVVLVSREISGFVSCFGSIQNSLTAFVLNIVDIYEFDKKNFKNFTPFTKKPIVNILISSYANAGCVGYVKHKYSNIIKKSKKRTIIFNDDLIIKFVDLGIEIKVKQTQE</sequence>
<dbReference type="EMBL" id="CP054492">
    <property type="protein sequence ID" value="QOY52949.1"/>
    <property type="molecule type" value="Genomic_DNA"/>
</dbReference>
<evidence type="ECO:0000313" key="2">
    <source>
        <dbReference type="EMBL" id="QOY52949.1"/>
    </source>
</evidence>
<dbReference type="InterPro" id="IPR011708">
    <property type="entry name" value="DNA_pol3_alpha_NTPase_dom"/>
</dbReference>
<proteinExistence type="predicted"/>
<dbReference type="Pfam" id="PF07733">
    <property type="entry name" value="DNA_pol3_alpha"/>
    <property type="match status" value="1"/>
</dbReference>
<reference evidence="2 3" key="1">
    <citation type="submission" date="2020-05" db="EMBL/GenBank/DDBJ databases">
        <title>Sulfurimonas marisnigri, sp. nov., and Sulfurimonas baltica, sp. nov., manganese oxide reducing chemolithoautotrophs of the class Epsilonproteobacteria isolated from the pelagic redoxclines of the Black and Baltic Seas and emended description of the genus Sulfurimonas.</title>
        <authorList>
            <person name="Henkel J.V."/>
            <person name="Laudan C."/>
            <person name="Werner J."/>
            <person name="Neu T."/>
            <person name="Plewe S."/>
            <person name="Sproer C."/>
            <person name="Bunk B."/>
            <person name="Schulz-Vogt H.N."/>
        </authorList>
    </citation>
    <scope>NUCLEOTIDE SEQUENCE [LARGE SCALE GENOMIC DNA]</scope>
    <source>
        <strain evidence="2 3">GD2</strain>
    </source>
</reference>
<name>A0A7S7RNV9_9BACT</name>
<dbReference type="GO" id="GO:0006260">
    <property type="term" value="P:DNA replication"/>
    <property type="evidence" value="ECO:0007669"/>
    <property type="project" value="InterPro"/>
</dbReference>